<proteinExistence type="predicted"/>
<protein>
    <recommendedName>
        <fullName evidence="3">DUF6287 domain-containing protein</fullName>
    </recommendedName>
</protein>
<dbReference type="InterPro" id="IPR046254">
    <property type="entry name" value="DUF6287"/>
</dbReference>
<keyword evidence="2" id="KW-0472">Membrane</keyword>
<feature type="region of interest" description="Disordered" evidence="1">
    <location>
        <begin position="46"/>
        <end position="92"/>
    </location>
</feature>
<name>A0ABS0ZH39_9STRE</name>
<reference evidence="4 5" key="1">
    <citation type="journal article" date="2021" name="Int. J. Syst. Evol. Microbiol.">
        <title>Streptococcus vicugnae sp. nov., isolated from faeces of alpacas (Vicugna pacos) and cattle (Bos taurus), Streptococcus zalophi sp. nov., and Streptococcus pacificus sp. nov., isolated from respiratory tract of California sea lions (Zalophus californianus).</title>
        <authorList>
            <person name="Volokhov D.V."/>
            <person name="Zagorodnyaya T.A."/>
            <person name="Shen Z."/>
            <person name="Blom J."/>
            <person name="Furtak V.A."/>
            <person name="Eisenberg T."/>
            <person name="Fan P."/>
            <person name="Jeong K.C."/>
            <person name="Gao Y."/>
            <person name="Zhang S."/>
            <person name="Amselle M."/>
        </authorList>
    </citation>
    <scope>NUCLEOTIDE SEQUENCE [LARGE SCALE GENOMIC DNA]</scope>
    <source>
        <strain evidence="4 5">CSL7591</strain>
    </source>
</reference>
<comment type="caution">
    <text evidence="4">The sequence shown here is derived from an EMBL/GenBank/DDBJ whole genome shotgun (WGS) entry which is preliminary data.</text>
</comment>
<evidence type="ECO:0000256" key="1">
    <source>
        <dbReference type="SAM" id="MobiDB-lite"/>
    </source>
</evidence>
<dbReference type="Proteomes" id="UP000653045">
    <property type="component" value="Unassembled WGS sequence"/>
</dbReference>
<sequence>MKKSAIIFSSVIGLIILVLFVLFLLTPSKTNKQEAKKVADKTVLTTKQKDKESKVTTKEPTPNDNTATQVTEQSPVAQQPQKDGEEKANPNQNTSTINLEAISNGDFSSIAGTWENYSGQGIIFDNKGVVAIIYYNNDGKKIVNDTYDIQISRIENNILKAGIYSRESLIGGASLAIVPTGIKTPGEKVIYEKDVILIGQSTKADYEPYYKISDDTTAPESVVTTEEIEQEE</sequence>
<evidence type="ECO:0000313" key="4">
    <source>
        <dbReference type="EMBL" id="MBJ8325305.1"/>
    </source>
</evidence>
<dbReference type="Pfam" id="PF19804">
    <property type="entry name" value="DUF6287"/>
    <property type="match status" value="1"/>
</dbReference>
<keyword evidence="2" id="KW-0812">Transmembrane</keyword>
<keyword evidence="5" id="KW-1185">Reference proteome</keyword>
<feature type="domain" description="DUF6287" evidence="3">
    <location>
        <begin position="95"/>
        <end position="128"/>
    </location>
</feature>
<organism evidence="4 5">
    <name type="scientific">Streptococcus pacificus</name>
    <dbReference type="NCBI Taxonomy" id="2740577"/>
    <lineage>
        <taxon>Bacteria</taxon>
        <taxon>Bacillati</taxon>
        <taxon>Bacillota</taxon>
        <taxon>Bacilli</taxon>
        <taxon>Lactobacillales</taxon>
        <taxon>Streptococcaceae</taxon>
        <taxon>Streptococcus</taxon>
    </lineage>
</organism>
<evidence type="ECO:0000259" key="3">
    <source>
        <dbReference type="Pfam" id="PF19804"/>
    </source>
</evidence>
<evidence type="ECO:0000313" key="5">
    <source>
        <dbReference type="Proteomes" id="UP000653045"/>
    </source>
</evidence>
<feature type="compositionally biased region" description="Basic and acidic residues" evidence="1">
    <location>
        <begin position="47"/>
        <end position="57"/>
    </location>
</feature>
<evidence type="ECO:0000256" key="2">
    <source>
        <dbReference type="SAM" id="Phobius"/>
    </source>
</evidence>
<accession>A0ABS0ZH39</accession>
<keyword evidence="2" id="KW-1133">Transmembrane helix</keyword>
<gene>
    <name evidence="4" type="ORF">JHK62_01250</name>
</gene>
<feature type="compositionally biased region" description="Polar residues" evidence="1">
    <location>
        <begin position="58"/>
        <end position="81"/>
    </location>
</feature>
<dbReference type="RefSeq" id="WP_199574864.1">
    <property type="nucleotide sequence ID" value="NZ_JAENBO010000001.1"/>
</dbReference>
<feature type="transmembrane region" description="Helical" evidence="2">
    <location>
        <begin position="6"/>
        <end position="26"/>
    </location>
</feature>
<dbReference type="EMBL" id="JAENBO010000001">
    <property type="protein sequence ID" value="MBJ8325305.1"/>
    <property type="molecule type" value="Genomic_DNA"/>
</dbReference>